<dbReference type="AlphaFoldDB" id="A0A1S2N968"/>
<keyword evidence="1" id="KW-0812">Transmembrane</keyword>
<name>A0A1S2N968_9BURK</name>
<feature type="transmembrane region" description="Helical" evidence="1">
    <location>
        <begin position="106"/>
        <end position="127"/>
    </location>
</feature>
<dbReference type="Proteomes" id="UP000180246">
    <property type="component" value="Unassembled WGS sequence"/>
</dbReference>
<gene>
    <name evidence="3" type="ORF">LO55_155</name>
</gene>
<dbReference type="EMBL" id="JRYB01000001">
    <property type="protein sequence ID" value="OIJ41628.1"/>
    <property type="molecule type" value="Genomic_DNA"/>
</dbReference>
<evidence type="ECO:0000313" key="4">
    <source>
        <dbReference type="Proteomes" id="UP000180246"/>
    </source>
</evidence>
<sequence>MPALSSLLHPPPTVRRALHGFALLGLLAILVAGSIPGARAEVGAYASGVVLHGMTYAFLAALWFLGATGTPLQRALKAMLAIALMGAVDEWVQSFFPYRSGDVRDWLVDVTAATLASTVLAVLASRAPRPAPATRRR</sequence>
<reference evidence="3 4" key="1">
    <citation type="submission" date="2014-10" db="EMBL/GenBank/DDBJ databases">
        <authorList>
            <person name="Seo M.-J."/>
            <person name="Seok Y.J."/>
            <person name="Cha I.-T."/>
        </authorList>
    </citation>
    <scope>NUCLEOTIDE SEQUENCE [LARGE SCALE GENOMIC DNA]</scope>
    <source>
        <strain evidence="3 4">NEU</strain>
    </source>
</reference>
<keyword evidence="1" id="KW-0472">Membrane</keyword>
<organism evidence="3 4">
    <name type="scientific">Massilia timonae</name>
    <dbReference type="NCBI Taxonomy" id="47229"/>
    <lineage>
        <taxon>Bacteria</taxon>
        <taxon>Pseudomonadati</taxon>
        <taxon>Pseudomonadota</taxon>
        <taxon>Betaproteobacteria</taxon>
        <taxon>Burkholderiales</taxon>
        <taxon>Oxalobacteraceae</taxon>
        <taxon>Telluria group</taxon>
        <taxon>Massilia</taxon>
    </lineage>
</organism>
<dbReference type="RefSeq" id="WP_071360056.1">
    <property type="nucleotide sequence ID" value="NZ_JRYB01000001.1"/>
</dbReference>
<evidence type="ECO:0000313" key="3">
    <source>
        <dbReference type="EMBL" id="OIJ41628.1"/>
    </source>
</evidence>
<protein>
    <submittedName>
        <fullName evidence="3">VanZ like family protein</fullName>
    </submittedName>
</protein>
<accession>A0A1S2N968</accession>
<feature type="domain" description="VanZ-like" evidence="2">
    <location>
        <begin position="52"/>
        <end position="121"/>
    </location>
</feature>
<feature type="transmembrane region" description="Helical" evidence="1">
    <location>
        <begin position="50"/>
        <end position="68"/>
    </location>
</feature>
<proteinExistence type="predicted"/>
<evidence type="ECO:0000256" key="1">
    <source>
        <dbReference type="SAM" id="Phobius"/>
    </source>
</evidence>
<keyword evidence="1" id="KW-1133">Transmembrane helix</keyword>
<evidence type="ECO:0000259" key="2">
    <source>
        <dbReference type="Pfam" id="PF04892"/>
    </source>
</evidence>
<dbReference type="Pfam" id="PF04892">
    <property type="entry name" value="VanZ"/>
    <property type="match status" value="1"/>
</dbReference>
<dbReference type="NCBIfam" id="NF037970">
    <property type="entry name" value="vanZ_1"/>
    <property type="match status" value="1"/>
</dbReference>
<comment type="caution">
    <text evidence="3">The sequence shown here is derived from an EMBL/GenBank/DDBJ whole genome shotgun (WGS) entry which is preliminary data.</text>
</comment>
<dbReference type="InterPro" id="IPR006976">
    <property type="entry name" value="VanZ-like"/>
</dbReference>